<reference evidence="2 4" key="2">
    <citation type="submission" date="2021-03" db="EMBL/GenBank/DDBJ databases">
        <title>Mucilaginibacter strains isolated from gold and copper mining confer multi heavy-metal resistance.</title>
        <authorList>
            <person name="Li Y."/>
        </authorList>
    </citation>
    <scope>NUCLEOTIDE SEQUENCE [LARGE SCALE GENOMIC DNA]</scope>
    <source>
        <strain evidence="2 4">P2-4</strain>
    </source>
</reference>
<evidence type="ECO:0000313" key="4">
    <source>
        <dbReference type="Proteomes" id="UP000663940"/>
    </source>
</evidence>
<dbReference type="EMBL" id="CP071880">
    <property type="protein sequence ID" value="QTE47687.1"/>
    <property type="molecule type" value="Genomic_DNA"/>
</dbReference>
<evidence type="ECO:0000313" key="3">
    <source>
        <dbReference type="Proteomes" id="UP000250557"/>
    </source>
</evidence>
<dbReference type="EMBL" id="CP043451">
    <property type="protein sequence ID" value="QEM03547.1"/>
    <property type="molecule type" value="Genomic_DNA"/>
</dbReference>
<dbReference type="RefSeq" id="WP_112653711.1">
    <property type="nucleotide sequence ID" value="NZ_CP043451.1"/>
</dbReference>
<dbReference type="Proteomes" id="UP000250557">
    <property type="component" value="Chromosome"/>
</dbReference>
<reference evidence="1 3" key="1">
    <citation type="submission" date="2019-08" db="EMBL/GenBank/DDBJ databases">
        <title>Comparative genome analysis confer to the adaptation heavy metal polluted environment.</title>
        <authorList>
            <person name="Li Y."/>
        </authorList>
    </citation>
    <scope>NUCLEOTIDE SEQUENCE [LARGE SCALE GENOMIC DNA]</scope>
    <source>
        <strain evidence="1 3">P2</strain>
    </source>
</reference>
<keyword evidence="4" id="KW-1185">Reference proteome</keyword>
<evidence type="ECO:0000313" key="2">
    <source>
        <dbReference type="EMBL" id="QTE47687.1"/>
    </source>
</evidence>
<organism evidence="1 3">
    <name type="scientific">Mucilaginibacter rubeus</name>
    <dbReference type="NCBI Taxonomy" id="2027860"/>
    <lineage>
        <taxon>Bacteria</taxon>
        <taxon>Pseudomonadati</taxon>
        <taxon>Bacteroidota</taxon>
        <taxon>Sphingobacteriia</taxon>
        <taxon>Sphingobacteriales</taxon>
        <taxon>Sphingobacteriaceae</taxon>
        <taxon>Mucilaginibacter</taxon>
    </lineage>
</organism>
<dbReference type="Proteomes" id="UP000663940">
    <property type="component" value="Chromosome"/>
</dbReference>
<name>A0AAE6MHW1_9SPHI</name>
<sequence>MKNQINIKHIKNLNNDVLRGIAFYTQELAILQERLQEIAGDNTAREVQEQVEHFQNQFIIHEKCLTELKQDIHRNDLDIKADLLLSGTMVSESIAAEHSRVHERYLNEEKIFNDLRHEFNRFSAEWL</sequence>
<dbReference type="AlphaFoldDB" id="A0AAE6MHW1"/>
<protein>
    <submittedName>
        <fullName evidence="1">Uncharacterized protein</fullName>
    </submittedName>
</protein>
<evidence type="ECO:0000313" key="1">
    <source>
        <dbReference type="EMBL" id="QEM03547.1"/>
    </source>
</evidence>
<proteinExistence type="predicted"/>
<gene>
    <name evidence="1" type="ORF">DIU31_008465</name>
    <name evidence="2" type="ORF">J3L21_19185</name>
</gene>
<accession>A0AAE6MHW1</accession>